<reference evidence="1" key="1">
    <citation type="submission" date="2010-03" db="EMBL/GenBank/DDBJ databases">
        <title>The genome sequence of Ruminococcus sp. 18P13.</title>
        <authorList>
            <consortium name="metaHIT consortium -- http://www.metahit.eu/"/>
            <person name="Pajon A."/>
            <person name="Turner K."/>
            <person name="Parkhill J."/>
            <person name="Bernalier A."/>
        </authorList>
    </citation>
    <scope>NUCLEOTIDE SEQUENCE [LARGE SCALE GENOMIC DNA]</scope>
    <source>
        <strain evidence="1">Type strain: 18P13</strain>
    </source>
</reference>
<accession>D4LCI2</accession>
<dbReference type="GeneID" id="83155924"/>
<dbReference type="AlphaFoldDB" id="D4LCI2"/>
<dbReference type="RefSeq" id="WP_015558234.1">
    <property type="nucleotide sequence ID" value="NC_021039.1"/>
</dbReference>
<organism evidence="1 2">
    <name type="scientific">Ruminococcus champanellensis (strain DSM 18848 / JCM 17042 / KCTC 15320 / 18P13)</name>
    <dbReference type="NCBI Taxonomy" id="213810"/>
    <lineage>
        <taxon>Bacteria</taxon>
        <taxon>Bacillati</taxon>
        <taxon>Bacillota</taxon>
        <taxon>Clostridia</taxon>
        <taxon>Eubacteriales</taxon>
        <taxon>Oscillospiraceae</taxon>
        <taxon>Ruminococcus</taxon>
    </lineage>
</organism>
<dbReference type="BioCyc" id="RCHA213810:RUM_RS05695-MONOMER"/>
<dbReference type="EMBL" id="FP929052">
    <property type="protein sequence ID" value="CBL17327.1"/>
    <property type="molecule type" value="Genomic_DNA"/>
</dbReference>
<dbReference type="Proteomes" id="UP000007054">
    <property type="component" value="Chromosome"/>
</dbReference>
<evidence type="ECO:0000313" key="2">
    <source>
        <dbReference type="Proteomes" id="UP000007054"/>
    </source>
</evidence>
<sequence length="244" mass="28758">MSVKEKSSQQISGRLQEGQQENTKTILIPYEQINSFYCKNSVKMDYIGDQTVRQPVLEYKCSLVDSDFSKEEIIQLFEFYLQHPLSDEEIQKEKLTKHKWLQKDKKIATRSLFSEIQKTLDCEMVFASYLSDEIIHEIGLQKDEILSIYKPDVPRIALALNFNNPSTRVNGKMELEITVKKCETMLQCFFRHIRNAIAHDNTYFLQNGMLLLLDYDKQSKITAFMLIRKMDLFKIIHLVERKEK</sequence>
<dbReference type="HOGENOM" id="CLU_1137388_0_0_9"/>
<evidence type="ECO:0008006" key="3">
    <source>
        <dbReference type="Google" id="ProtNLM"/>
    </source>
</evidence>
<dbReference type="KEGG" id="rch:RUM_11850"/>
<reference evidence="1" key="2">
    <citation type="submission" date="2010-03" db="EMBL/GenBank/DDBJ databases">
        <authorList>
            <person name="Pajon A."/>
        </authorList>
    </citation>
    <scope>NUCLEOTIDE SEQUENCE</scope>
    <source>
        <strain evidence="1">Type strain: 18P13</strain>
    </source>
</reference>
<name>D4LCI2_RUMC1</name>
<dbReference type="STRING" id="213810.RUM_11850"/>
<evidence type="ECO:0000313" key="1">
    <source>
        <dbReference type="EMBL" id="CBL17327.1"/>
    </source>
</evidence>
<proteinExistence type="predicted"/>
<dbReference type="PATRIC" id="fig|213810.4.peg.1080"/>
<keyword evidence="2" id="KW-1185">Reference proteome</keyword>
<protein>
    <recommendedName>
        <fullName evidence="3">pEK499-p136 HEPN domain-containing protein</fullName>
    </recommendedName>
</protein>
<gene>
    <name evidence="1" type="ordered locus">RUM_11850</name>
</gene>